<evidence type="ECO:0000256" key="1">
    <source>
        <dbReference type="SAM" id="Phobius"/>
    </source>
</evidence>
<reference evidence="4" key="1">
    <citation type="submission" date="2017-04" db="EMBL/GenBank/DDBJ databases">
        <authorList>
            <person name="Varghese N."/>
            <person name="Submissions S."/>
        </authorList>
    </citation>
    <scope>NUCLEOTIDE SEQUENCE [LARGE SCALE GENOMIC DNA]</scope>
    <source>
        <strain evidence="4">Dd16</strain>
    </source>
</reference>
<proteinExistence type="predicted"/>
<dbReference type="RefSeq" id="WP_085218722.1">
    <property type="nucleotide sequence ID" value="NZ_LT840185.1"/>
</dbReference>
<dbReference type="AlphaFoldDB" id="A0A1X7GPY1"/>
<organism evidence="3 4">
    <name type="scientific">Allosphingosinicella indica</name>
    <dbReference type="NCBI Taxonomy" id="941907"/>
    <lineage>
        <taxon>Bacteria</taxon>
        <taxon>Pseudomonadati</taxon>
        <taxon>Pseudomonadota</taxon>
        <taxon>Alphaproteobacteria</taxon>
        <taxon>Sphingomonadales</taxon>
        <taxon>Sphingomonadaceae</taxon>
        <taxon>Allosphingosinicella</taxon>
    </lineage>
</organism>
<accession>A0A1X7GPY1</accession>
<feature type="domain" description="Phage shock protein PspC N-terminal" evidence="2">
    <location>
        <begin position="11"/>
        <end position="59"/>
    </location>
</feature>
<protein>
    <recommendedName>
        <fullName evidence="2">Phage shock protein PspC N-terminal domain-containing protein</fullName>
    </recommendedName>
</protein>
<keyword evidence="1" id="KW-0472">Membrane</keyword>
<dbReference type="Proteomes" id="UP000192934">
    <property type="component" value="Chromosome I"/>
</dbReference>
<dbReference type="OrthoDB" id="7581438at2"/>
<keyword evidence="1" id="KW-1133">Transmembrane helix</keyword>
<dbReference type="InterPro" id="IPR007168">
    <property type="entry name" value="Phageshock_PspC_N"/>
</dbReference>
<keyword evidence="4" id="KW-1185">Reference proteome</keyword>
<evidence type="ECO:0000313" key="3">
    <source>
        <dbReference type="EMBL" id="SMF73023.1"/>
    </source>
</evidence>
<keyword evidence="1" id="KW-0812">Transmembrane</keyword>
<dbReference type="STRING" id="941907.SAMN06295910_2096"/>
<sequence>MQNERRNLFTRQDTLFGVCEALGQDFGFNPIYLRIALPLLLFFQPVATIAGYFGAGLIVLASRLLAPDPRRPAVEAEVEADAAVITQPVEALPLAA</sequence>
<evidence type="ECO:0000313" key="4">
    <source>
        <dbReference type="Proteomes" id="UP000192934"/>
    </source>
</evidence>
<feature type="transmembrane region" description="Helical" evidence="1">
    <location>
        <begin position="35"/>
        <end position="61"/>
    </location>
</feature>
<dbReference type="Pfam" id="PF04024">
    <property type="entry name" value="PspC"/>
    <property type="match status" value="1"/>
</dbReference>
<gene>
    <name evidence="3" type="ORF">SAMN06295910_2096</name>
</gene>
<evidence type="ECO:0000259" key="2">
    <source>
        <dbReference type="Pfam" id="PF04024"/>
    </source>
</evidence>
<dbReference type="EMBL" id="LT840185">
    <property type="protein sequence ID" value="SMF73023.1"/>
    <property type="molecule type" value="Genomic_DNA"/>
</dbReference>
<name>A0A1X7GPY1_9SPHN</name>